<dbReference type="Gene3D" id="1.20.1530.20">
    <property type="match status" value="1"/>
</dbReference>
<name>A0A172WGS1_9EURY</name>
<keyword evidence="5 10" id="KW-1133">Transmembrane helix</keyword>
<dbReference type="RefSeq" id="WP_068665433.1">
    <property type="nucleotide sequence ID" value="NZ_CP015520.1"/>
</dbReference>
<dbReference type="OrthoDB" id="12029at2157"/>
<evidence type="ECO:0000313" key="12">
    <source>
        <dbReference type="EMBL" id="ANF22590.1"/>
    </source>
</evidence>
<dbReference type="GO" id="GO:0015297">
    <property type="term" value="F:antiporter activity"/>
    <property type="evidence" value="ECO:0007669"/>
    <property type="project" value="UniProtKB-KW"/>
</dbReference>
<evidence type="ECO:0000256" key="4">
    <source>
        <dbReference type="ARBA" id="ARBA00022692"/>
    </source>
</evidence>
<feature type="transmembrane region" description="Helical" evidence="10">
    <location>
        <begin position="140"/>
        <end position="159"/>
    </location>
</feature>
<protein>
    <recommendedName>
        <fullName evidence="11">Cation/H+ exchanger transmembrane domain-containing protein</fullName>
    </recommendedName>
</protein>
<proteinExistence type="predicted"/>
<evidence type="ECO:0000256" key="7">
    <source>
        <dbReference type="ARBA" id="ARBA00023065"/>
    </source>
</evidence>
<keyword evidence="7" id="KW-0406">Ion transport</keyword>
<dbReference type="InterPro" id="IPR038770">
    <property type="entry name" value="Na+/solute_symporter_sf"/>
</dbReference>
<keyword evidence="13" id="KW-1185">Reference proteome</keyword>
<dbReference type="STRING" id="1712654.A7C91_04940"/>
<feature type="transmembrane region" description="Helical" evidence="10">
    <location>
        <begin position="21"/>
        <end position="41"/>
    </location>
</feature>
<evidence type="ECO:0000313" key="13">
    <source>
        <dbReference type="Proteomes" id="UP000076969"/>
    </source>
</evidence>
<reference evidence="13" key="1">
    <citation type="journal article" date="2016" name="Syst. Appl. Microbiol.">
        <title>Thermococcus piezophilus sp. nov., a novel hyperthermophilic and piezophilic archaeon with a broad pressure range for growth, isolated from a deepest hydrothermal vent at the Mid-Cayman Rise.</title>
        <authorList>
            <person name="Dalmasso C."/>
            <person name="Oger P."/>
            <person name="Selva G."/>
            <person name="Courtine D."/>
            <person name="L'Haridon S."/>
            <person name="Garlaschelli A."/>
            <person name="Roussel E."/>
            <person name="Miyazaki J."/>
            <person name="Reveillaud J."/>
            <person name="Jebbar M."/>
            <person name="Takai K."/>
            <person name="Maignien L."/>
            <person name="Alain K."/>
        </authorList>
    </citation>
    <scope>NUCLEOTIDE SEQUENCE [LARGE SCALE GENOMIC DNA]</scope>
    <source>
        <strain evidence="13">CDGS</strain>
    </source>
</reference>
<accession>A0A172WGS1</accession>
<dbReference type="PANTHER" id="PTHR43562:SF3">
    <property type="entry name" value="SODIUM ION_PROTON EXCHANGER (EUROFUNG)"/>
    <property type="match status" value="1"/>
</dbReference>
<evidence type="ECO:0000256" key="3">
    <source>
        <dbReference type="ARBA" id="ARBA00022449"/>
    </source>
</evidence>
<evidence type="ECO:0000256" key="8">
    <source>
        <dbReference type="ARBA" id="ARBA00023136"/>
    </source>
</evidence>
<evidence type="ECO:0000256" key="2">
    <source>
        <dbReference type="ARBA" id="ARBA00022448"/>
    </source>
</evidence>
<sequence>MVPMELDALKTVEGNTILTAAIVDYILGIVILSIVISMLVHGGINPIGIELIFAKVIIFILVTVYLIPPAIDRLLRKVVHLGFADSTITLSMAALFAFAYLAEHMNLASILGAYPFGLSLSETKFRKPIFEHTRILDHSMFIPLFFVDVGMSIRLGAFLR</sequence>
<comment type="subcellular location">
    <subcellularLocation>
        <location evidence="1">Membrane</location>
        <topology evidence="1">Multi-pass membrane protein</topology>
    </subcellularLocation>
</comment>
<keyword evidence="6" id="KW-0915">Sodium</keyword>
<dbReference type="Pfam" id="PF00999">
    <property type="entry name" value="Na_H_Exchanger"/>
    <property type="match status" value="1"/>
</dbReference>
<evidence type="ECO:0000256" key="9">
    <source>
        <dbReference type="ARBA" id="ARBA00023201"/>
    </source>
</evidence>
<evidence type="ECO:0000256" key="5">
    <source>
        <dbReference type="ARBA" id="ARBA00022989"/>
    </source>
</evidence>
<keyword evidence="3" id="KW-0050">Antiport</keyword>
<feature type="transmembrane region" description="Helical" evidence="10">
    <location>
        <begin position="79"/>
        <end position="102"/>
    </location>
</feature>
<dbReference type="GeneID" id="76832788"/>
<dbReference type="AlphaFoldDB" id="A0A172WGS1"/>
<evidence type="ECO:0000256" key="10">
    <source>
        <dbReference type="SAM" id="Phobius"/>
    </source>
</evidence>
<dbReference type="InterPro" id="IPR006153">
    <property type="entry name" value="Cation/H_exchanger_TM"/>
</dbReference>
<dbReference type="PANTHER" id="PTHR43562">
    <property type="entry name" value="NAPA-TYPE SODIUM/HYDROGEN ANTIPORTER"/>
    <property type="match status" value="1"/>
</dbReference>
<evidence type="ECO:0000256" key="1">
    <source>
        <dbReference type="ARBA" id="ARBA00004141"/>
    </source>
</evidence>
<dbReference type="GO" id="GO:0016020">
    <property type="term" value="C:membrane"/>
    <property type="evidence" value="ECO:0007669"/>
    <property type="project" value="UniProtKB-SubCell"/>
</dbReference>
<dbReference type="GO" id="GO:0006814">
    <property type="term" value="P:sodium ion transport"/>
    <property type="evidence" value="ECO:0007669"/>
    <property type="project" value="UniProtKB-KW"/>
</dbReference>
<keyword evidence="4 10" id="KW-0812">Transmembrane</keyword>
<dbReference type="Proteomes" id="UP000076969">
    <property type="component" value="Chromosome"/>
</dbReference>
<gene>
    <name evidence="12" type="ORF">A7C91_04940</name>
</gene>
<dbReference type="GO" id="GO:1902600">
    <property type="term" value="P:proton transmembrane transport"/>
    <property type="evidence" value="ECO:0007669"/>
    <property type="project" value="InterPro"/>
</dbReference>
<feature type="transmembrane region" description="Helical" evidence="10">
    <location>
        <begin position="47"/>
        <end position="67"/>
    </location>
</feature>
<evidence type="ECO:0000256" key="6">
    <source>
        <dbReference type="ARBA" id="ARBA00023053"/>
    </source>
</evidence>
<organism evidence="12 13">
    <name type="scientific">Thermococcus piezophilus</name>
    <dbReference type="NCBI Taxonomy" id="1712654"/>
    <lineage>
        <taxon>Archaea</taxon>
        <taxon>Methanobacteriati</taxon>
        <taxon>Methanobacteriota</taxon>
        <taxon>Thermococci</taxon>
        <taxon>Thermococcales</taxon>
        <taxon>Thermococcaceae</taxon>
        <taxon>Thermococcus</taxon>
    </lineage>
</organism>
<keyword evidence="2" id="KW-0813">Transport</keyword>
<feature type="domain" description="Cation/H+ exchanger transmembrane" evidence="11">
    <location>
        <begin position="6"/>
        <end position="158"/>
    </location>
</feature>
<dbReference type="EMBL" id="CP015520">
    <property type="protein sequence ID" value="ANF22590.1"/>
    <property type="molecule type" value="Genomic_DNA"/>
</dbReference>
<evidence type="ECO:0000259" key="11">
    <source>
        <dbReference type="Pfam" id="PF00999"/>
    </source>
</evidence>
<keyword evidence="8 10" id="KW-0472">Membrane</keyword>
<dbReference type="KEGG" id="tpie:A7C91_04940"/>
<keyword evidence="9" id="KW-0739">Sodium transport</keyword>